<name>A0A5M9MFJ2_9EURO</name>
<keyword evidence="3" id="KW-0560">Oxidoreductase</keyword>
<dbReference type="Pfam" id="PF00255">
    <property type="entry name" value="GSHPx"/>
    <property type="match status" value="1"/>
</dbReference>
<evidence type="ECO:0000256" key="5">
    <source>
        <dbReference type="SAM" id="MobiDB-lite"/>
    </source>
</evidence>
<keyword evidence="2" id="KW-0575">Peroxidase</keyword>
<dbReference type="SUPFAM" id="SSF52833">
    <property type="entry name" value="Thioredoxin-like"/>
    <property type="match status" value="1"/>
</dbReference>
<dbReference type="RefSeq" id="XP_033425106.1">
    <property type="nucleotide sequence ID" value="XM_033571791.1"/>
</dbReference>
<evidence type="ECO:0000256" key="2">
    <source>
        <dbReference type="ARBA" id="ARBA00022559"/>
    </source>
</evidence>
<reference evidence="6 7" key="1">
    <citation type="submission" date="2019-08" db="EMBL/GenBank/DDBJ databases">
        <title>The genome sequence of a newly discovered highly antifungal drug resistant Aspergillus species, Aspergillus tanneri NIH 1004.</title>
        <authorList>
            <person name="Mounaud S."/>
            <person name="Singh I."/>
            <person name="Joardar V."/>
            <person name="Pakala S."/>
            <person name="Pakala S."/>
            <person name="Venepally P."/>
            <person name="Chung J.K."/>
            <person name="Losada L."/>
            <person name="Nierman W.C."/>
        </authorList>
    </citation>
    <scope>NUCLEOTIDE SEQUENCE [LARGE SCALE GENOMIC DNA]</scope>
    <source>
        <strain evidence="6 7">NIH1004</strain>
    </source>
</reference>
<gene>
    <name evidence="6" type="ORF">ATNIH1004_007164</name>
</gene>
<accession>A0A5M9MFJ2</accession>
<dbReference type="InterPro" id="IPR000889">
    <property type="entry name" value="Glutathione_peroxidase"/>
</dbReference>
<dbReference type="PANTHER" id="PTHR11592:SF78">
    <property type="entry name" value="GLUTATHIONE PEROXIDASE"/>
    <property type="match status" value="1"/>
</dbReference>
<organism evidence="6 7">
    <name type="scientific">Aspergillus tanneri</name>
    <dbReference type="NCBI Taxonomy" id="1220188"/>
    <lineage>
        <taxon>Eukaryota</taxon>
        <taxon>Fungi</taxon>
        <taxon>Dikarya</taxon>
        <taxon>Ascomycota</taxon>
        <taxon>Pezizomycotina</taxon>
        <taxon>Eurotiomycetes</taxon>
        <taxon>Eurotiomycetidae</taxon>
        <taxon>Eurotiales</taxon>
        <taxon>Aspergillaceae</taxon>
        <taxon>Aspergillus</taxon>
        <taxon>Aspergillus subgen. Circumdati</taxon>
    </lineage>
</organism>
<dbReference type="PROSITE" id="PS51355">
    <property type="entry name" value="GLUTATHIONE_PEROXID_3"/>
    <property type="match status" value="2"/>
</dbReference>
<evidence type="ECO:0000256" key="1">
    <source>
        <dbReference type="ARBA" id="ARBA00006926"/>
    </source>
</evidence>
<proteinExistence type="inferred from homology"/>
<dbReference type="Proteomes" id="UP000324241">
    <property type="component" value="Unassembled WGS sequence"/>
</dbReference>
<dbReference type="GO" id="GO:0034599">
    <property type="term" value="P:cellular response to oxidative stress"/>
    <property type="evidence" value="ECO:0007669"/>
    <property type="project" value="TreeGrafter"/>
</dbReference>
<dbReference type="Gene3D" id="3.40.30.10">
    <property type="entry name" value="Glutaredoxin"/>
    <property type="match status" value="2"/>
</dbReference>
<dbReference type="OrthoDB" id="446890at2759"/>
<feature type="region of interest" description="Disordered" evidence="5">
    <location>
        <begin position="92"/>
        <end position="115"/>
    </location>
</feature>
<dbReference type="AlphaFoldDB" id="A0A5M9MFJ2"/>
<dbReference type="EMBL" id="QUQM01000007">
    <property type="protein sequence ID" value="KAA8645745.1"/>
    <property type="molecule type" value="Genomic_DNA"/>
</dbReference>
<dbReference type="InterPro" id="IPR036249">
    <property type="entry name" value="Thioredoxin-like_sf"/>
</dbReference>
<dbReference type="GO" id="GO:0004601">
    <property type="term" value="F:peroxidase activity"/>
    <property type="evidence" value="ECO:0007669"/>
    <property type="project" value="UniProtKB-KW"/>
</dbReference>
<sequence length="115" mass="13669">MRNKVVLIVNTASKCSLSPQYQDLEDLYRRLRETCRDGFMILGIPYSQFSRQEPWSAGQIQLWLKKQKAVSWCLRKIKWIFTKFVMYRNGQVRSQRSPTTKPESLEKHLTSLLEE</sequence>
<evidence type="ECO:0008006" key="8">
    <source>
        <dbReference type="Google" id="ProtNLM"/>
    </source>
</evidence>
<dbReference type="VEuPathDB" id="FungiDB:EYZ11_011754"/>
<comment type="caution">
    <text evidence="6">The sequence shown here is derived from an EMBL/GenBank/DDBJ whole genome shotgun (WGS) entry which is preliminary data.</text>
</comment>
<dbReference type="GeneID" id="54329866"/>
<feature type="active site" evidence="4">
    <location>
        <position position="15"/>
    </location>
</feature>
<dbReference type="PIRSF" id="PIRSF000303">
    <property type="entry name" value="Glutathion_perox"/>
    <property type="match status" value="1"/>
</dbReference>
<dbReference type="PANTHER" id="PTHR11592">
    <property type="entry name" value="GLUTATHIONE PEROXIDASE"/>
    <property type="match status" value="1"/>
</dbReference>
<evidence type="ECO:0000313" key="6">
    <source>
        <dbReference type="EMBL" id="KAA8645745.1"/>
    </source>
</evidence>
<feature type="compositionally biased region" description="Polar residues" evidence="5">
    <location>
        <begin position="92"/>
        <end position="102"/>
    </location>
</feature>
<comment type="similarity">
    <text evidence="1">Belongs to the glutathione peroxidase family.</text>
</comment>
<protein>
    <recommendedName>
        <fullName evidence="8">Glutathione peroxidase</fullName>
    </recommendedName>
</protein>
<evidence type="ECO:0000256" key="4">
    <source>
        <dbReference type="PIRSR" id="PIRSR000303-1"/>
    </source>
</evidence>
<evidence type="ECO:0000313" key="7">
    <source>
        <dbReference type="Proteomes" id="UP000324241"/>
    </source>
</evidence>
<evidence type="ECO:0000256" key="3">
    <source>
        <dbReference type="ARBA" id="ARBA00023002"/>
    </source>
</evidence>